<dbReference type="Pfam" id="PF14014">
    <property type="entry name" value="DUF4230"/>
    <property type="match status" value="1"/>
</dbReference>
<dbReference type="InterPro" id="IPR025324">
    <property type="entry name" value="DUF4230"/>
</dbReference>
<dbReference type="EMBL" id="PUEC01000010">
    <property type="protein sequence ID" value="PWB02701.1"/>
    <property type="molecule type" value="Genomic_DNA"/>
</dbReference>
<evidence type="ECO:0000256" key="1">
    <source>
        <dbReference type="SAM" id="Phobius"/>
    </source>
</evidence>
<dbReference type="AlphaFoldDB" id="A0A2V1ILQ6"/>
<keyword evidence="3" id="KW-1185">Reference proteome</keyword>
<protein>
    <submittedName>
        <fullName evidence="2">DUF4230 domain-containing protein</fullName>
    </submittedName>
</protein>
<keyword evidence="1" id="KW-1133">Transmembrane helix</keyword>
<feature type="transmembrane region" description="Helical" evidence="1">
    <location>
        <begin position="6"/>
        <end position="26"/>
    </location>
</feature>
<keyword evidence="1" id="KW-0812">Transmembrane</keyword>
<accession>A0A2V1ILQ6</accession>
<dbReference type="GeneID" id="82525823"/>
<name>A0A2V1ILQ6_9BACT</name>
<gene>
    <name evidence="2" type="ORF">C5O23_05640</name>
</gene>
<evidence type="ECO:0000313" key="3">
    <source>
        <dbReference type="Proteomes" id="UP000244905"/>
    </source>
</evidence>
<dbReference type="RefSeq" id="WP_107031975.1">
    <property type="nucleotide sequence ID" value="NZ_PUEC01000010.1"/>
</dbReference>
<comment type="caution">
    <text evidence="2">The sequence shown here is derived from an EMBL/GenBank/DDBJ whole genome shotgun (WGS) entry which is preliminary data.</text>
</comment>
<reference evidence="3" key="1">
    <citation type="submission" date="2018-02" db="EMBL/GenBank/DDBJ databases">
        <authorList>
            <person name="Clavel T."/>
            <person name="Strowig T."/>
        </authorList>
    </citation>
    <scope>NUCLEOTIDE SEQUENCE [LARGE SCALE GENOMIC DNA]</scope>
    <source>
        <strain evidence="3">DSM 103720</strain>
    </source>
</reference>
<proteinExistence type="predicted"/>
<sequence length="195" mass="21655">MKLLSILRWTVLLALTATVIFLAIRFKNSPEASTHKIQQALVTEIKPAMELCTVEFIEDVPIKAHIGTRHIFARTTLSGFISFDLDSAATRMKGDTIIVTLPPETVEIHESTLPGSYEVIDTWNEKLLGSTRFTTAEENDIKRKVIDNFRRKIYAKGYVRQARADAAATLSQMLSAMSASPVEISDPAPGGYFKP</sequence>
<dbReference type="Proteomes" id="UP000244905">
    <property type="component" value="Unassembled WGS sequence"/>
</dbReference>
<organism evidence="2 3">
    <name type="scientific">Duncaniella muris</name>
    <dbReference type="NCBI Taxonomy" id="2094150"/>
    <lineage>
        <taxon>Bacteria</taxon>
        <taxon>Pseudomonadati</taxon>
        <taxon>Bacteroidota</taxon>
        <taxon>Bacteroidia</taxon>
        <taxon>Bacteroidales</taxon>
        <taxon>Muribaculaceae</taxon>
        <taxon>Duncaniella</taxon>
    </lineage>
</organism>
<keyword evidence="1" id="KW-0472">Membrane</keyword>
<evidence type="ECO:0000313" key="2">
    <source>
        <dbReference type="EMBL" id="PWB02701.1"/>
    </source>
</evidence>